<dbReference type="SUPFAM" id="SSF56645">
    <property type="entry name" value="Acyl-CoA dehydrogenase NM domain-like"/>
    <property type="match status" value="1"/>
</dbReference>
<evidence type="ECO:0000256" key="2">
    <source>
        <dbReference type="ARBA" id="ARBA00009347"/>
    </source>
</evidence>
<dbReference type="Pfam" id="PF02770">
    <property type="entry name" value="Acyl-CoA_dh_M"/>
    <property type="match status" value="1"/>
</dbReference>
<dbReference type="PANTHER" id="PTHR43884">
    <property type="entry name" value="ACYL-COA DEHYDROGENASE"/>
    <property type="match status" value="1"/>
</dbReference>
<keyword evidence="3 6" id="KW-0285">Flavoprotein</keyword>
<evidence type="ECO:0000256" key="5">
    <source>
        <dbReference type="ARBA" id="ARBA00023002"/>
    </source>
</evidence>
<reference evidence="10 11" key="1">
    <citation type="submission" date="2020-03" db="EMBL/GenBank/DDBJ databases">
        <title>Sequencing the genomes of 1000 actinobacteria strains.</title>
        <authorList>
            <person name="Klenk H.-P."/>
        </authorList>
    </citation>
    <scope>NUCLEOTIDE SEQUENCE [LARGE SCALE GENOMIC DNA]</scope>
    <source>
        <strain evidence="10 11">DSM 45685</strain>
    </source>
</reference>
<dbReference type="Gene3D" id="1.10.540.10">
    <property type="entry name" value="Acyl-CoA dehydrogenase/oxidase, N-terminal domain"/>
    <property type="match status" value="1"/>
</dbReference>
<comment type="cofactor">
    <cofactor evidence="1 6">
        <name>FAD</name>
        <dbReference type="ChEBI" id="CHEBI:57692"/>
    </cofactor>
</comment>
<evidence type="ECO:0000256" key="3">
    <source>
        <dbReference type="ARBA" id="ARBA00022630"/>
    </source>
</evidence>
<name>A0A7X5ZQN6_9PSEU</name>
<sequence>MSRELTQEQQAFVEAVADFCRREVGSATEFPHDPGLYGKMAELGWLGITMPEQYGGSGQGMAELVLFLEQTGYWQAPISGFATSVIAAAAYEKFGSDAQKERVLTDFVNGKVLSISMSEPGAGSDVGALTCRAEKRDGGWVVNGQKTWCSNAHIAEHILLVARTSTGGGKHEGLTMFNVPAKTAGLEIKGIETMGGKEVNDLYFTDCGLGEDAVVGVEGRAWPQLMAGLNIERMILAGNMLGVGRRAFDNTLSYVKQREQFGRPIGKFQALRHRIADHATELECTNLLVHDVARRMDANPGELFPREASMAKLKATEFAKAMALDGMQMLGGYGYATEYGMERLVRSTVVSTIYGGTSEIQRDIIGKTLGL</sequence>
<dbReference type="GO" id="GO:0050660">
    <property type="term" value="F:flavin adenine dinucleotide binding"/>
    <property type="evidence" value="ECO:0007669"/>
    <property type="project" value="InterPro"/>
</dbReference>
<dbReference type="InterPro" id="IPR009100">
    <property type="entry name" value="AcylCoA_DH/oxidase_NM_dom_sf"/>
</dbReference>
<dbReference type="Gene3D" id="2.40.110.10">
    <property type="entry name" value="Butyryl-CoA Dehydrogenase, subunit A, domain 2"/>
    <property type="match status" value="1"/>
</dbReference>
<dbReference type="Gene3D" id="1.20.140.10">
    <property type="entry name" value="Butyryl-CoA Dehydrogenase, subunit A, domain 3"/>
    <property type="match status" value="1"/>
</dbReference>
<evidence type="ECO:0000313" key="10">
    <source>
        <dbReference type="EMBL" id="NIJ12038.1"/>
    </source>
</evidence>
<dbReference type="GO" id="GO:0003995">
    <property type="term" value="F:acyl-CoA dehydrogenase activity"/>
    <property type="evidence" value="ECO:0007669"/>
    <property type="project" value="TreeGrafter"/>
</dbReference>
<dbReference type="EMBL" id="JAAOYM010000001">
    <property type="protein sequence ID" value="NIJ12038.1"/>
    <property type="molecule type" value="Genomic_DNA"/>
</dbReference>
<accession>A0A7X5ZQN6</accession>
<dbReference type="SUPFAM" id="SSF47203">
    <property type="entry name" value="Acyl-CoA dehydrogenase C-terminal domain-like"/>
    <property type="match status" value="1"/>
</dbReference>
<keyword evidence="11" id="KW-1185">Reference proteome</keyword>
<gene>
    <name evidence="10" type="ORF">FHU38_002382</name>
</gene>
<dbReference type="InterPro" id="IPR013786">
    <property type="entry name" value="AcylCoA_DH/ox_N"/>
</dbReference>
<dbReference type="Proteomes" id="UP000545493">
    <property type="component" value="Unassembled WGS sequence"/>
</dbReference>
<dbReference type="AlphaFoldDB" id="A0A7X5ZQN6"/>
<dbReference type="PANTHER" id="PTHR43884:SF20">
    <property type="entry name" value="ACYL-COA DEHYDROGENASE FADE28"/>
    <property type="match status" value="1"/>
</dbReference>
<dbReference type="InterPro" id="IPR046373">
    <property type="entry name" value="Acyl-CoA_Oxase/DH_mid-dom_sf"/>
</dbReference>
<feature type="domain" description="Acyl-CoA dehydrogenase/oxidase C-terminal" evidence="7">
    <location>
        <begin position="222"/>
        <end position="369"/>
    </location>
</feature>
<dbReference type="FunFam" id="1.20.140.10:FF:000001">
    <property type="entry name" value="Acyl-CoA dehydrogenase"/>
    <property type="match status" value="1"/>
</dbReference>
<dbReference type="InterPro" id="IPR009075">
    <property type="entry name" value="AcylCo_DH/oxidase_C"/>
</dbReference>
<evidence type="ECO:0000259" key="9">
    <source>
        <dbReference type="Pfam" id="PF02771"/>
    </source>
</evidence>
<organism evidence="10 11">
    <name type="scientific">Saccharomonospora amisosensis</name>
    <dbReference type="NCBI Taxonomy" id="1128677"/>
    <lineage>
        <taxon>Bacteria</taxon>
        <taxon>Bacillati</taxon>
        <taxon>Actinomycetota</taxon>
        <taxon>Actinomycetes</taxon>
        <taxon>Pseudonocardiales</taxon>
        <taxon>Pseudonocardiaceae</taxon>
        <taxon>Saccharomonospora</taxon>
    </lineage>
</organism>
<dbReference type="RefSeq" id="WP_167170201.1">
    <property type="nucleotide sequence ID" value="NZ_JAAOYM010000001.1"/>
</dbReference>
<evidence type="ECO:0000256" key="4">
    <source>
        <dbReference type="ARBA" id="ARBA00022827"/>
    </source>
</evidence>
<dbReference type="InterPro" id="IPR036250">
    <property type="entry name" value="AcylCo_DH-like_C"/>
</dbReference>
<evidence type="ECO:0000256" key="6">
    <source>
        <dbReference type="RuleBase" id="RU362125"/>
    </source>
</evidence>
<keyword evidence="5 6" id="KW-0560">Oxidoreductase</keyword>
<feature type="domain" description="Acyl-CoA oxidase/dehydrogenase middle" evidence="8">
    <location>
        <begin position="115"/>
        <end position="207"/>
    </location>
</feature>
<comment type="caution">
    <text evidence="10">The sequence shown here is derived from an EMBL/GenBank/DDBJ whole genome shotgun (WGS) entry which is preliminary data.</text>
</comment>
<protein>
    <submittedName>
        <fullName evidence="10">Alkylation response protein AidB-like acyl-CoA dehydrogenase</fullName>
    </submittedName>
</protein>
<evidence type="ECO:0000256" key="1">
    <source>
        <dbReference type="ARBA" id="ARBA00001974"/>
    </source>
</evidence>
<evidence type="ECO:0000259" key="8">
    <source>
        <dbReference type="Pfam" id="PF02770"/>
    </source>
</evidence>
<keyword evidence="4 6" id="KW-0274">FAD</keyword>
<feature type="domain" description="Acyl-CoA dehydrogenase/oxidase N-terminal" evidence="9">
    <location>
        <begin position="6"/>
        <end position="111"/>
    </location>
</feature>
<dbReference type="CDD" id="cd00567">
    <property type="entry name" value="ACAD"/>
    <property type="match status" value="1"/>
</dbReference>
<dbReference type="InterPro" id="IPR006091">
    <property type="entry name" value="Acyl-CoA_Oxase/DH_mid-dom"/>
</dbReference>
<evidence type="ECO:0000313" key="11">
    <source>
        <dbReference type="Proteomes" id="UP000545493"/>
    </source>
</evidence>
<dbReference type="Pfam" id="PF02771">
    <property type="entry name" value="Acyl-CoA_dh_N"/>
    <property type="match status" value="1"/>
</dbReference>
<proteinExistence type="inferred from homology"/>
<dbReference type="Pfam" id="PF00441">
    <property type="entry name" value="Acyl-CoA_dh_1"/>
    <property type="match status" value="1"/>
</dbReference>
<comment type="similarity">
    <text evidence="2 6">Belongs to the acyl-CoA dehydrogenase family.</text>
</comment>
<dbReference type="InterPro" id="IPR037069">
    <property type="entry name" value="AcylCoA_DH/ox_N_sf"/>
</dbReference>
<dbReference type="PIRSF" id="PIRSF016578">
    <property type="entry name" value="HsaA"/>
    <property type="match status" value="1"/>
</dbReference>
<evidence type="ECO:0000259" key="7">
    <source>
        <dbReference type="Pfam" id="PF00441"/>
    </source>
</evidence>